<reference evidence="4" key="1">
    <citation type="submission" date="2020-12" db="EMBL/GenBank/DDBJ databases">
        <title>Hymenobacter sp.</title>
        <authorList>
            <person name="Kim M.K."/>
        </authorList>
    </citation>
    <scope>NUCLEOTIDE SEQUENCE [LARGE SCALE GENOMIC DNA]</scope>
    <source>
        <strain evidence="4">BT325</strain>
    </source>
</reference>
<gene>
    <name evidence="3" type="ORF">JAO75_22775</name>
</gene>
<keyword evidence="2" id="KW-0732">Signal</keyword>
<evidence type="ECO:0000256" key="2">
    <source>
        <dbReference type="SAM" id="SignalP"/>
    </source>
</evidence>
<feature type="signal peptide" evidence="2">
    <location>
        <begin position="1"/>
        <end position="32"/>
    </location>
</feature>
<dbReference type="Proteomes" id="UP000620670">
    <property type="component" value="Unassembled WGS sequence"/>
</dbReference>
<evidence type="ECO:0008006" key="5">
    <source>
        <dbReference type="Google" id="ProtNLM"/>
    </source>
</evidence>
<dbReference type="RefSeq" id="WP_199051503.1">
    <property type="nucleotide sequence ID" value="NZ_JAELXT010000043.1"/>
</dbReference>
<comment type="caution">
    <text evidence="3">The sequence shown here is derived from an EMBL/GenBank/DDBJ whole genome shotgun (WGS) entry which is preliminary data.</text>
</comment>
<sequence length="116" mass="11751">MNSMTWASLRRLCALVLALTLAVGLATHGATAAQMSAQMVAAAMSAPMPDGCDACDQDGDTMPACGALCATMMAILPIPLAVVSVAQAPAHPTPVLRTAELRGPPDPFPPKPGILS</sequence>
<organism evidence="3 4">
    <name type="scientific">Microvirga splendida</name>
    <dbReference type="NCBI Taxonomy" id="2795727"/>
    <lineage>
        <taxon>Bacteria</taxon>
        <taxon>Pseudomonadati</taxon>
        <taxon>Pseudomonadota</taxon>
        <taxon>Alphaproteobacteria</taxon>
        <taxon>Hyphomicrobiales</taxon>
        <taxon>Methylobacteriaceae</taxon>
        <taxon>Microvirga</taxon>
    </lineage>
</organism>
<evidence type="ECO:0000256" key="1">
    <source>
        <dbReference type="SAM" id="MobiDB-lite"/>
    </source>
</evidence>
<name>A0ABS0Y7D8_9HYPH</name>
<keyword evidence="4" id="KW-1185">Reference proteome</keyword>
<feature type="compositionally biased region" description="Pro residues" evidence="1">
    <location>
        <begin position="104"/>
        <end position="116"/>
    </location>
</feature>
<feature type="region of interest" description="Disordered" evidence="1">
    <location>
        <begin position="96"/>
        <end position="116"/>
    </location>
</feature>
<evidence type="ECO:0000313" key="3">
    <source>
        <dbReference type="EMBL" id="MBJ6128229.1"/>
    </source>
</evidence>
<proteinExistence type="predicted"/>
<dbReference type="EMBL" id="JAELXT010000043">
    <property type="protein sequence ID" value="MBJ6128229.1"/>
    <property type="molecule type" value="Genomic_DNA"/>
</dbReference>
<evidence type="ECO:0000313" key="4">
    <source>
        <dbReference type="Proteomes" id="UP000620670"/>
    </source>
</evidence>
<accession>A0ABS0Y7D8</accession>
<protein>
    <recommendedName>
        <fullName evidence="5">CopL family metal-binding regulatory protein</fullName>
    </recommendedName>
</protein>
<feature type="chain" id="PRO_5045047779" description="CopL family metal-binding regulatory protein" evidence="2">
    <location>
        <begin position="33"/>
        <end position="116"/>
    </location>
</feature>